<sequence length="391" mass="42824">MAVANSDPVQQSTQPHASLSEEVIAIVTVFQVFSTTALALRLWTRLRIQHLRPGPDDWVILTAWFLDLALGTVIGFQTRYGLGKHVADIPPDTDFITSNILFYAHQPLYYISVSLTKVSIILFYFRVFPQQGYRTFLWVMMVIVILTGVATAIAGFFQCSPVARAWDASIPGTCFNQPALFFSNAGLNIVEDLILYVLPVKILWSMNLALKQRIALVGVFVIGGVTIIAGIVRIPSLQEAIVSSDATWDHVGSSIWSSIECNVGIMCACIVHLKPLISSIAPGFLGPSKSSRRSGMVKLSDKNSEDPGHSPLQTFGQRQGIRPIGVLTEIDLEENALREQPGLVPAGYMGDAKVTASHSEHFASEKIFDHPPNAIYATRQYAVSYGQTDSS</sequence>
<dbReference type="Proteomes" id="UP001153332">
    <property type="component" value="Unassembled WGS sequence"/>
</dbReference>
<gene>
    <name evidence="1" type="ORF">O1611_g3007</name>
</gene>
<proteinExistence type="predicted"/>
<protein>
    <submittedName>
        <fullName evidence="1">Uncharacterized protein</fullName>
    </submittedName>
</protein>
<organism evidence="1 2">
    <name type="scientific">Lasiodiplodia mahajangana</name>
    <dbReference type="NCBI Taxonomy" id="1108764"/>
    <lineage>
        <taxon>Eukaryota</taxon>
        <taxon>Fungi</taxon>
        <taxon>Dikarya</taxon>
        <taxon>Ascomycota</taxon>
        <taxon>Pezizomycotina</taxon>
        <taxon>Dothideomycetes</taxon>
        <taxon>Dothideomycetes incertae sedis</taxon>
        <taxon>Botryosphaeriales</taxon>
        <taxon>Botryosphaeriaceae</taxon>
        <taxon>Lasiodiplodia</taxon>
    </lineage>
</organism>
<accession>A0ACC2JT01</accession>
<dbReference type="EMBL" id="JAPUUL010000457">
    <property type="protein sequence ID" value="KAJ8130620.1"/>
    <property type="molecule type" value="Genomic_DNA"/>
</dbReference>
<keyword evidence="2" id="KW-1185">Reference proteome</keyword>
<reference evidence="1" key="1">
    <citation type="submission" date="2022-12" db="EMBL/GenBank/DDBJ databases">
        <title>Genome Sequence of Lasiodiplodia mahajangana.</title>
        <authorList>
            <person name="Buettner E."/>
        </authorList>
    </citation>
    <scope>NUCLEOTIDE SEQUENCE</scope>
    <source>
        <strain evidence="1">VT137</strain>
    </source>
</reference>
<evidence type="ECO:0000313" key="2">
    <source>
        <dbReference type="Proteomes" id="UP001153332"/>
    </source>
</evidence>
<name>A0ACC2JT01_9PEZI</name>
<evidence type="ECO:0000313" key="1">
    <source>
        <dbReference type="EMBL" id="KAJ8130620.1"/>
    </source>
</evidence>
<comment type="caution">
    <text evidence="1">The sequence shown here is derived from an EMBL/GenBank/DDBJ whole genome shotgun (WGS) entry which is preliminary data.</text>
</comment>